<keyword evidence="2" id="KW-0472">Membrane</keyword>
<feature type="region of interest" description="Disordered" evidence="1">
    <location>
        <begin position="122"/>
        <end position="150"/>
    </location>
</feature>
<evidence type="ECO:0000256" key="1">
    <source>
        <dbReference type="SAM" id="MobiDB-lite"/>
    </source>
</evidence>
<protein>
    <submittedName>
        <fullName evidence="3">G9616 protein</fullName>
    </submittedName>
</protein>
<gene>
    <name evidence="3" type="primary">g9616</name>
    <name evidence="3" type="ORF">VP750_LOCUS8669</name>
</gene>
<proteinExistence type="predicted"/>
<evidence type="ECO:0000256" key="2">
    <source>
        <dbReference type="SAM" id="Phobius"/>
    </source>
</evidence>
<sequence length="237" mass="25181">MAGPIKASSFLHELAGCRRTCAFTAIVLEGSLLPRHQQGCRLPASQRDSVSVGTMEHRTVSREPEMAVNRVVMAALVAILVTTTPVQAANEGWQQKLQDVACARIVISSALAVATVRPAVAPPPQVNVTTPNSTSPTNSTGVPGGQSNGSSAWAAQERVQTLCMVTFQTSLIAMMSSYAMSRMPDQLRGQPIVDTVPYHIARASTYLAFYVAIFSAVWLVIGHICSVIAMIGIAPGY</sequence>
<feature type="compositionally biased region" description="Low complexity" evidence="1">
    <location>
        <begin position="126"/>
        <end position="141"/>
    </location>
</feature>
<keyword evidence="4" id="KW-1185">Reference proteome</keyword>
<keyword evidence="2" id="KW-0812">Transmembrane</keyword>
<reference evidence="3 4" key="1">
    <citation type="submission" date="2024-06" db="EMBL/GenBank/DDBJ databases">
        <authorList>
            <person name="Kraege A."/>
            <person name="Thomma B."/>
        </authorList>
    </citation>
    <scope>NUCLEOTIDE SEQUENCE [LARGE SCALE GENOMIC DNA]</scope>
</reference>
<organism evidence="3 4">
    <name type="scientific">Coccomyxa viridis</name>
    <dbReference type="NCBI Taxonomy" id="1274662"/>
    <lineage>
        <taxon>Eukaryota</taxon>
        <taxon>Viridiplantae</taxon>
        <taxon>Chlorophyta</taxon>
        <taxon>core chlorophytes</taxon>
        <taxon>Trebouxiophyceae</taxon>
        <taxon>Trebouxiophyceae incertae sedis</taxon>
        <taxon>Coccomyxaceae</taxon>
        <taxon>Coccomyxa</taxon>
    </lineage>
</organism>
<evidence type="ECO:0000313" key="3">
    <source>
        <dbReference type="EMBL" id="CAL5226763.1"/>
    </source>
</evidence>
<keyword evidence="2" id="KW-1133">Transmembrane helix</keyword>
<dbReference type="Proteomes" id="UP001497392">
    <property type="component" value="Unassembled WGS sequence"/>
</dbReference>
<dbReference type="EMBL" id="CAXHTA020000016">
    <property type="protein sequence ID" value="CAL5226763.1"/>
    <property type="molecule type" value="Genomic_DNA"/>
</dbReference>
<comment type="caution">
    <text evidence="3">The sequence shown here is derived from an EMBL/GenBank/DDBJ whole genome shotgun (WGS) entry which is preliminary data.</text>
</comment>
<accession>A0ABP1G9M0</accession>
<evidence type="ECO:0000313" key="4">
    <source>
        <dbReference type="Proteomes" id="UP001497392"/>
    </source>
</evidence>
<feature type="transmembrane region" description="Helical" evidence="2">
    <location>
        <begin position="207"/>
        <end position="234"/>
    </location>
</feature>
<name>A0ABP1G9M0_9CHLO</name>